<dbReference type="AlphaFoldDB" id="A0A1W1IAF5"/>
<keyword evidence="3" id="KW-1185">Reference proteome</keyword>
<organism evidence="2 3">
    <name type="scientific">Nitrospira japonica</name>
    <dbReference type="NCBI Taxonomy" id="1325564"/>
    <lineage>
        <taxon>Bacteria</taxon>
        <taxon>Pseudomonadati</taxon>
        <taxon>Nitrospirota</taxon>
        <taxon>Nitrospiria</taxon>
        <taxon>Nitrospirales</taxon>
        <taxon>Nitrospiraceae</taxon>
        <taxon>Nitrospira</taxon>
    </lineage>
</organism>
<evidence type="ECO:0000313" key="2">
    <source>
        <dbReference type="EMBL" id="SLM50038.1"/>
    </source>
</evidence>
<evidence type="ECO:0000313" key="3">
    <source>
        <dbReference type="Proteomes" id="UP000192042"/>
    </source>
</evidence>
<feature type="signal peptide" evidence="1">
    <location>
        <begin position="1"/>
        <end position="25"/>
    </location>
</feature>
<evidence type="ECO:0000256" key="1">
    <source>
        <dbReference type="SAM" id="SignalP"/>
    </source>
</evidence>
<dbReference type="InterPro" id="IPR013783">
    <property type="entry name" value="Ig-like_fold"/>
</dbReference>
<gene>
    <name evidence="2" type="ORF">NSJP_3871</name>
</gene>
<dbReference type="STRING" id="1325564.NSJP_3871"/>
<accession>A0A1W1IAF5</accession>
<proteinExistence type="predicted"/>
<keyword evidence="1" id="KW-0732">Signal</keyword>
<dbReference type="Proteomes" id="UP000192042">
    <property type="component" value="Chromosome I"/>
</dbReference>
<dbReference type="Gene3D" id="2.60.40.10">
    <property type="entry name" value="Immunoglobulins"/>
    <property type="match status" value="1"/>
</dbReference>
<dbReference type="KEGG" id="nja:NSJP_3871"/>
<dbReference type="EMBL" id="LT828648">
    <property type="protein sequence ID" value="SLM50038.1"/>
    <property type="molecule type" value="Genomic_DNA"/>
</dbReference>
<sequence length="113" mass="11619">MRGMTCAIVLVGVLAVNGAASAVLAGDEDGSKVTITAPADGASVDGASVDLKYELAKGVKAHHAHVYLDGQYQKGFKGTFTNLAPGKHEIKVVAATDDHKMLAAESVVTIEVK</sequence>
<reference evidence="2 3" key="1">
    <citation type="submission" date="2017-03" db="EMBL/GenBank/DDBJ databases">
        <authorList>
            <person name="Afonso C.L."/>
            <person name="Miller P.J."/>
            <person name="Scott M.A."/>
            <person name="Spackman E."/>
            <person name="Goraichik I."/>
            <person name="Dimitrov K.M."/>
            <person name="Suarez D.L."/>
            <person name="Swayne D.E."/>
        </authorList>
    </citation>
    <scope>NUCLEOTIDE SEQUENCE [LARGE SCALE GENOMIC DNA]</scope>
    <source>
        <strain evidence="2">Genome sequencing of Nitrospira japonica strain NJ11</strain>
    </source>
</reference>
<name>A0A1W1IAF5_9BACT</name>
<protein>
    <recommendedName>
        <fullName evidence="4">DUF4399 domain-containing protein</fullName>
    </recommendedName>
</protein>
<feature type="chain" id="PRO_5012484090" description="DUF4399 domain-containing protein" evidence="1">
    <location>
        <begin position="26"/>
        <end position="113"/>
    </location>
</feature>
<evidence type="ECO:0008006" key="4">
    <source>
        <dbReference type="Google" id="ProtNLM"/>
    </source>
</evidence>